<evidence type="ECO:0000313" key="1">
    <source>
        <dbReference type="EMBL" id="EGD36663.1"/>
    </source>
</evidence>
<dbReference type="PATRIC" id="fig|888811.3.peg.1112"/>
<dbReference type="GO" id="GO:0043103">
    <property type="term" value="P:hypoxanthine salvage"/>
    <property type="evidence" value="ECO:0007669"/>
    <property type="project" value="TreeGrafter"/>
</dbReference>
<dbReference type="RefSeq" id="WP_002909532.1">
    <property type="nucleotide sequence ID" value="NZ_GL872442.1"/>
</dbReference>
<comment type="caution">
    <text evidence="1">The sequence shown here is derived from an EMBL/GenBank/DDBJ whole genome shotgun (WGS) entry which is preliminary data.</text>
</comment>
<dbReference type="EMBL" id="AEXY01000010">
    <property type="protein sequence ID" value="EGD36663.1"/>
    <property type="molecule type" value="Genomic_DNA"/>
</dbReference>
<dbReference type="SUPFAM" id="SSF51556">
    <property type="entry name" value="Metallo-dependent hydrolases"/>
    <property type="match status" value="1"/>
</dbReference>
<dbReference type="GO" id="GO:0005829">
    <property type="term" value="C:cytosol"/>
    <property type="evidence" value="ECO:0007669"/>
    <property type="project" value="TreeGrafter"/>
</dbReference>
<dbReference type="GO" id="GO:0046103">
    <property type="term" value="P:inosine biosynthetic process"/>
    <property type="evidence" value="ECO:0007669"/>
    <property type="project" value="TreeGrafter"/>
</dbReference>
<dbReference type="PANTHER" id="PTHR11409:SF43">
    <property type="entry name" value="ADENOSINE DEAMINASE"/>
    <property type="match status" value="1"/>
</dbReference>
<dbReference type="GO" id="GO:0006154">
    <property type="term" value="P:adenosine catabolic process"/>
    <property type="evidence" value="ECO:0007669"/>
    <property type="project" value="TreeGrafter"/>
</dbReference>
<reference evidence="1 2" key="1">
    <citation type="submission" date="2011-02" db="EMBL/GenBank/DDBJ databases">
        <authorList>
            <person name="Muzny D."/>
            <person name="Qin X."/>
            <person name="Deng J."/>
            <person name="Jiang H."/>
            <person name="Liu Y."/>
            <person name="Qu J."/>
            <person name="Song X.-Z."/>
            <person name="Zhang L."/>
            <person name="Thornton R."/>
            <person name="Coyle M."/>
            <person name="Francisco L."/>
            <person name="Jackson L."/>
            <person name="Javaid M."/>
            <person name="Korchina V."/>
            <person name="Kovar C."/>
            <person name="Mata R."/>
            <person name="Mathew T."/>
            <person name="Ngo R."/>
            <person name="Nguyen L."/>
            <person name="Nguyen N."/>
            <person name="Okwuonu G."/>
            <person name="Ongeri F."/>
            <person name="Pham C."/>
            <person name="Simmons D."/>
            <person name="Wilczek-Boney K."/>
            <person name="Hale W."/>
            <person name="Jakkamsetti A."/>
            <person name="Pham P."/>
            <person name="Ruth R."/>
            <person name="San Lucas F."/>
            <person name="Warren J."/>
            <person name="Zhang J."/>
            <person name="Zhao Z."/>
            <person name="Zhou C."/>
            <person name="Zhu D."/>
            <person name="Lee S."/>
            <person name="Bess C."/>
            <person name="Blankenburg K."/>
            <person name="Forbes L."/>
            <person name="Fu Q."/>
            <person name="Gubbala S."/>
            <person name="Hirani K."/>
            <person name="Jayaseelan J.C."/>
            <person name="Lara F."/>
            <person name="Munidasa M."/>
            <person name="Palculict T."/>
            <person name="Patil S."/>
            <person name="Pu L.-L."/>
            <person name="Saada N."/>
            <person name="Tang L."/>
            <person name="Weissenberger G."/>
            <person name="Zhu Y."/>
            <person name="Hemphill L."/>
            <person name="Shang Y."/>
            <person name="Youmans B."/>
            <person name="Ayvaz T."/>
            <person name="Ross M."/>
            <person name="Santibanez J."/>
            <person name="Aqrawi P."/>
            <person name="Gross S."/>
            <person name="Joshi V."/>
            <person name="Fowler G."/>
            <person name="Nazareth L."/>
            <person name="Reid J."/>
            <person name="Worley K."/>
            <person name="Petrosino J."/>
            <person name="Highlander S."/>
            <person name="Gibbs R."/>
        </authorList>
    </citation>
    <scope>NUCLEOTIDE SEQUENCE [LARGE SCALE GENOMIC DNA]</scope>
    <source>
        <strain evidence="1 2">SK150</strain>
    </source>
</reference>
<dbReference type="Proteomes" id="UP000003530">
    <property type="component" value="Unassembled WGS sequence"/>
</dbReference>
<accession>F0ILX9</accession>
<dbReference type="Gene3D" id="3.20.20.140">
    <property type="entry name" value="Metal-dependent hydrolases"/>
    <property type="match status" value="2"/>
</dbReference>
<dbReference type="InterPro" id="IPR032466">
    <property type="entry name" value="Metal_Hydrolase"/>
</dbReference>
<gene>
    <name evidence="1" type="ORF">HMPREF9383_1131</name>
</gene>
<dbReference type="AlphaFoldDB" id="F0ILX9"/>
<dbReference type="InterPro" id="IPR006330">
    <property type="entry name" value="Ado/ade_deaminase"/>
</dbReference>
<organism evidence="1 2">
    <name type="scientific">Streptococcus sanguinis SK150</name>
    <dbReference type="NCBI Taxonomy" id="888811"/>
    <lineage>
        <taxon>Bacteria</taxon>
        <taxon>Bacillati</taxon>
        <taxon>Bacillota</taxon>
        <taxon>Bacilli</taxon>
        <taxon>Lactobacillales</taxon>
        <taxon>Streptococcaceae</taxon>
        <taxon>Streptococcus</taxon>
    </lineage>
</organism>
<proteinExistence type="predicted"/>
<dbReference type="GO" id="GO:0004000">
    <property type="term" value="F:adenosine deaminase activity"/>
    <property type="evidence" value="ECO:0007669"/>
    <property type="project" value="TreeGrafter"/>
</dbReference>
<dbReference type="HOGENOM" id="CLU_015764_0_0_9"/>
<dbReference type="PANTHER" id="PTHR11409">
    <property type="entry name" value="ADENOSINE DEAMINASE"/>
    <property type="match status" value="1"/>
</dbReference>
<evidence type="ECO:0000313" key="2">
    <source>
        <dbReference type="Proteomes" id="UP000003530"/>
    </source>
</evidence>
<name>F0ILX9_STRSA</name>
<sequence>MRQIDRFLRTIYKEFPLFEIFDLNYKSSALSYKVMSDSSIKWRSAFDLKDEGYRHEVKKVYQRIYSDYNEDELDNLIVEYNEKIGKYSPTKYRHNTLNLFLYIAKELVFYQTNSLSICFDSLLEWNGIINKIDANIIFAMKAAIEDRNISSEDAHRIQHDNYRLNRLLSEGISENHMHLKGSGYTSELNWYDFSTDTCFEGKKSKKLFDILKKNIRHSEREKLAFLKVRLIKFYLFSQILDYRFEDREHKKFKKIFNEALQSDDLDCFELLYSKLKPQIEIFKEYWEKKFSHFNHSPRKEFLIERSFLKRLFSKYLRCELSDFDLYLLNIYLLALNKFKMLFYQDNEGMGFEKFKHSENIKEELLEGKNLNKRIYRTVFDKYYSEKNVKQIEFRIAPKTSVKEYYKIIRDLKNVNDDFKKKNKDNAIEFGLVIHYIKNKDDFDLSEGTSRKEKSYFDLRRKAEILISFFEHKPQDDDESIHQNIVGIDTANYELNVRPEIFGPSFRWQRKEIGEKNPFGITYHAGEDFTTIANGLRAMDEVIEFLDYRRGDRFGHGLALGLDIDKYFKKKRKSIISNVEEYIDDIVWMYYLIEEHQTENEVKQFLAANEISSHAILSFLQGEFDREVVKYNFNDSISMYDFYCAYMLRGDDPELYIEEVNNKPYDKLVQYFDYRFNFHNKKHRQAFENSRARNLYFQYHYSEKYKRMHRQTISFEVSEIYIEAVKLVQFILRLKIFRKEISIESNPTSNRKISFISKYIDLPLIELNSMFIKPDSKYNLPISINTDDSAIFQTDLSLEYAYVVAALLREGYDIESVYQYIEYLVKMSKIQSFINRD</sequence>
<protein>
    <submittedName>
        <fullName evidence="1">Uncharacterized protein</fullName>
    </submittedName>
</protein>